<dbReference type="InParanoid" id="K9TSD0"/>
<evidence type="ECO:0000313" key="3">
    <source>
        <dbReference type="Proteomes" id="UP000010367"/>
    </source>
</evidence>
<keyword evidence="1" id="KW-0812">Transmembrane</keyword>
<dbReference type="RefSeq" id="WP_015151699.1">
    <property type="nucleotide sequence ID" value="NC_019693.1"/>
</dbReference>
<dbReference type="OrthoDB" id="9155736at2"/>
<accession>K9TSD0</accession>
<organism evidence="2 3">
    <name type="scientific">Oscillatoria acuminata PCC 6304</name>
    <dbReference type="NCBI Taxonomy" id="56110"/>
    <lineage>
        <taxon>Bacteria</taxon>
        <taxon>Bacillati</taxon>
        <taxon>Cyanobacteriota</taxon>
        <taxon>Cyanophyceae</taxon>
        <taxon>Oscillatoriophycideae</taxon>
        <taxon>Oscillatoriales</taxon>
        <taxon>Oscillatoriaceae</taxon>
        <taxon>Oscillatoria</taxon>
    </lineage>
</organism>
<dbReference type="EMBL" id="CP003607">
    <property type="protein sequence ID" value="AFY85091.1"/>
    <property type="molecule type" value="Genomic_DNA"/>
</dbReference>
<dbReference type="KEGG" id="oac:Oscil6304_5612"/>
<evidence type="ECO:0008006" key="4">
    <source>
        <dbReference type="Google" id="ProtNLM"/>
    </source>
</evidence>
<keyword evidence="3" id="KW-1185">Reference proteome</keyword>
<name>K9TSD0_9CYAN</name>
<sequence>MNKYINYLRLLVSTFLICWIIFLSLVFYQLGTPTTGLSGWINHLYVNKSQIARSIQTPKLIIVSGSNGLYGISCKAISEETGLACLNGGTQAAMGTDYLFSNVREWAKPQDIILLTLEYQFYREVGIPNDVLIDYVISYDTEYLFSLKPLQQLRFIGGLTFVRLFQGISKKINYSLPAEPPKNPPSDLNEYGDSIKNNEVDITPQFIQTIDELEPFVIQGYIQQTYGMKNIRKFIKWARENHIQVLATWPNTVKFEVYQEPAQQEYFQSIKDFYHEISVPVLGEPEDFMYEKSMFYDTIYHLHDRGVRQRTRQTLDLLLPYLAGPKEIP</sequence>
<gene>
    <name evidence="2" type="ORF">Oscil6304_5612</name>
</gene>
<protein>
    <recommendedName>
        <fullName evidence="4">SGNH/GDSL hydrolase family protein</fullName>
    </recommendedName>
</protein>
<keyword evidence="1" id="KW-0472">Membrane</keyword>
<dbReference type="eggNOG" id="ENOG5032ZWX">
    <property type="taxonomic scope" value="Bacteria"/>
</dbReference>
<evidence type="ECO:0000313" key="2">
    <source>
        <dbReference type="EMBL" id="AFY85091.1"/>
    </source>
</evidence>
<dbReference type="AlphaFoldDB" id="K9TSD0"/>
<feature type="transmembrane region" description="Helical" evidence="1">
    <location>
        <begin position="7"/>
        <end position="28"/>
    </location>
</feature>
<dbReference type="STRING" id="56110.Oscil6304_5612"/>
<reference evidence="2 3" key="1">
    <citation type="submission" date="2012-06" db="EMBL/GenBank/DDBJ databases">
        <title>Finished chromosome of genome of Oscillatoria acuminata PCC 6304.</title>
        <authorList>
            <consortium name="US DOE Joint Genome Institute"/>
            <person name="Gugger M."/>
            <person name="Coursin T."/>
            <person name="Rippka R."/>
            <person name="Tandeau De Marsac N."/>
            <person name="Huntemann M."/>
            <person name="Wei C.-L."/>
            <person name="Han J."/>
            <person name="Detter J.C."/>
            <person name="Han C."/>
            <person name="Tapia R."/>
            <person name="Davenport K."/>
            <person name="Daligault H."/>
            <person name="Erkkila T."/>
            <person name="Gu W."/>
            <person name="Munk A.C.C."/>
            <person name="Teshima H."/>
            <person name="Xu Y."/>
            <person name="Chain P."/>
            <person name="Chen A."/>
            <person name="Krypides N."/>
            <person name="Mavromatis K."/>
            <person name="Markowitz V."/>
            <person name="Szeto E."/>
            <person name="Ivanova N."/>
            <person name="Mikhailova N."/>
            <person name="Ovchinnikova G."/>
            <person name="Pagani I."/>
            <person name="Pati A."/>
            <person name="Goodwin L."/>
            <person name="Peters L."/>
            <person name="Pitluck S."/>
            <person name="Woyke T."/>
            <person name="Kerfeld C."/>
        </authorList>
    </citation>
    <scope>NUCLEOTIDE SEQUENCE [LARGE SCALE GENOMIC DNA]</scope>
    <source>
        <strain evidence="2 3">PCC 6304</strain>
    </source>
</reference>
<dbReference type="Proteomes" id="UP000010367">
    <property type="component" value="Chromosome"/>
</dbReference>
<dbReference type="HOGENOM" id="CLU_070296_0_0_3"/>
<proteinExistence type="predicted"/>
<keyword evidence="1" id="KW-1133">Transmembrane helix</keyword>
<evidence type="ECO:0000256" key="1">
    <source>
        <dbReference type="SAM" id="Phobius"/>
    </source>
</evidence>